<sequence>MSQDKDDEIARLTKEVSELKRGLADMGSDMKNMQKEFGMMILAMGRTMGYVDSSAAPTTSTAPTAIKAATTNSMADSLSVSIDGSSKYGDDSTEISSIGVSTGAGKKPSPKQQPKAEAAPAKTAKKAAPEPFVPTVEIGGDNGKENLGEPSTVTADDKEGVGFVLSPDPKGTGGGAGKELKKEESNKIFQLSDSEDGSTLEQSGASSGSMSQSGTTGVSDSLSMPSKM</sequence>
<organism evidence="3 4">
    <name type="scientific">Triparma retinervis</name>
    <dbReference type="NCBI Taxonomy" id="2557542"/>
    <lineage>
        <taxon>Eukaryota</taxon>
        <taxon>Sar</taxon>
        <taxon>Stramenopiles</taxon>
        <taxon>Ochrophyta</taxon>
        <taxon>Bolidophyceae</taxon>
        <taxon>Parmales</taxon>
        <taxon>Triparmaceae</taxon>
        <taxon>Triparma</taxon>
    </lineage>
</organism>
<feature type="compositionally biased region" description="Low complexity" evidence="2">
    <location>
        <begin position="202"/>
        <end position="219"/>
    </location>
</feature>
<evidence type="ECO:0000256" key="2">
    <source>
        <dbReference type="SAM" id="MobiDB-lite"/>
    </source>
</evidence>
<keyword evidence="4" id="KW-1185">Reference proteome</keyword>
<protein>
    <submittedName>
        <fullName evidence="3">Uncharacterized protein</fullName>
    </submittedName>
</protein>
<keyword evidence="1" id="KW-0175">Coiled coil</keyword>
<feature type="compositionally biased region" description="Polar residues" evidence="2">
    <location>
        <begin position="72"/>
        <end position="84"/>
    </location>
</feature>
<comment type="caution">
    <text evidence="3">The sequence shown here is derived from an EMBL/GenBank/DDBJ whole genome shotgun (WGS) entry which is preliminary data.</text>
</comment>
<name>A0A9W7EA91_9STRA</name>
<feature type="compositionally biased region" description="Low complexity" evidence="2">
    <location>
        <begin position="106"/>
        <end position="122"/>
    </location>
</feature>
<feature type="region of interest" description="Disordered" evidence="2">
    <location>
        <begin position="69"/>
        <end position="228"/>
    </location>
</feature>
<evidence type="ECO:0000313" key="4">
    <source>
        <dbReference type="Proteomes" id="UP001165082"/>
    </source>
</evidence>
<dbReference type="Proteomes" id="UP001165082">
    <property type="component" value="Unassembled WGS sequence"/>
</dbReference>
<evidence type="ECO:0000313" key="3">
    <source>
        <dbReference type="EMBL" id="GMH71268.1"/>
    </source>
</evidence>
<dbReference type="AlphaFoldDB" id="A0A9W7EA91"/>
<dbReference type="EMBL" id="BRXZ01001440">
    <property type="protein sequence ID" value="GMH71268.1"/>
    <property type="molecule type" value="Genomic_DNA"/>
</dbReference>
<dbReference type="OrthoDB" id="10455424at2759"/>
<proteinExistence type="predicted"/>
<gene>
    <name evidence="3" type="ORF">TrRE_jg4131</name>
</gene>
<accession>A0A9W7EA91</accession>
<feature type="coiled-coil region" evidence="1">
    <location>
        <begin position="2"/>
        <end position="36"/>
    </location>
</feature>
<reference evidence="3" key="1">
    <citation type="submission" date="2022-07" db="EMBL/GenBank/DDBJ databases">
        <title>Genome analysis of Parmales, a sister group of diatoms, reveals the evolutionary specialization of diatoms from phago-mixotrophs to photoautotrophs.</title>
        <authorList>
            <person name="Ban H."/>
            <person name="Sato S."/>
            <person name="Yoshikawa S."/>
            <person name="Kazumasa Y."/>
            <person name="Nakamura Y."/>
            <person name="Ichinomiya M."/>
            <person name="Saitoh K."/>
            <person name="Sato N."/>
            <person name="Blanc-Mathieu R."/>
            <person name="Endo H."/>
            <person name="Kuwata A."/>
            <person name="Ogata H."/>
        </authorList>
    </citation>
    <scope>NUCLEOTIDE SEQUENCE</scope>
</reference>
<evidence type="ECO:0000256" key="1">
    <source>
        <dbReference type="SAM" id="Coils"/>
    </source>
</evidence>